<feature type="domain" description="Glycine-rich" evidence="2">
    <location>
        <begin position="502"/>
        <end position="770"/>
    </location>
</feature>
<protein>
    <recommendedName>
        <fullName evidence="2">Glycine-rich domain-containing protein</fullName>
    </recommendedName>
</protein>
<dbReference type="EMBL" id="MN740821">
    <property type="protein sequence ID" value="QHU13554.1"/>
    <property type="molecule type" value="Genomic_DNA"/>
</dbReference>
<dbReference type="Pfam" id="PF21722">
    <property type="entry name" value="Gly_rich_2"/>
    <property type="match status" value="1"/>
</dbReference>
<feature type="region of interest" description="Disordered" evidence="1">
    <location>
        <begin position="635"/>
        <end position="664"/>
    </location>
</feature>
<evidence type="ECO:0000259" key="2">
    <source>
        <dbReference type="Pfam" id="PF21722"/>
    </source>
</evidence>
<evidence type="ECO:0000256" key="1">
    <source>
        <dbReference type="SAM" id="MobiDB-lite"/>
    </source>
</evidence>
<feature type="compositionally biased region" description="Gly residues" evidence="1">
    <location>
        <begin position="638"/>
        <end position="660"/>
    </location>
</feature>
<proteinExistence type="predicted"/>
<sequence>MAIILVIVVIYYLQVYHTSILEKYDNSASGAVNPATLKFNTISDTTSATSTTAITATRDIFQGAKLDLVGSGSKAIADAIAADKSDTFTLRDCKVYFTDDIDGCDGQQDTTTKTCSYKLDGWKEFETYTDKNGGTQTYEKKVYTPSGSNTREIINAHLTTKCFKEFDNEGNGNARGFEYKQNALVSYDAKGTTNNGVLDANTFGGKKYTSIQFINSGNAGDNLTKVIDSICSIKYDPIANLVGKVFYKFIFDTNRNITAIQKVKFNEDQNGIDEIQKDALTDFASKGSHGLRFDNNGRLQVFVNEAAINATMNIYKFNYLTNICANAQIKDYRKFASQNVNITNFVSFNMKFGASKERIIDIRNLHLIEQEAKNRFSRKDGNINVNYNKEILEYIKGRQKKIIDDLTDASNARRDNYSGNIRARQREKDEATVRRNNFKNQSFTDIIGLTVNSQRIFDYARGYKNNVLDTIPISSGAEMYIVNSTDICFVFKNNERQDQKSYSFIVPLGKNYVCDILIVGGGGGGGDPHGGGGGAGQLVLIYQATLNGTYTIKVGNGGTGGVFESTPPTKGSDSVFSNSSTTVIAEGGGANTNNAIDKNGGSGAGGDAYNPGGGTAGGGTKNTTVDLFPGATVYSRGNNGGNQGGTNLRGGGGGGAGQEGQSGLFSIPGKGGDGLSGISEIGYDFQTNFGNFGRLEADGKYYFAGGGGGGNSTVLNNSKGGGGTGGIVGNYPANLGVSAIANTGSGGGGGGGGGEATGGAGGSGIVIIRIKNILPVPSITLTTTDNYYKQRPEMTISMPSSRIQTNILTSFVYLQAGFYRFRADIGINDAVNQNRNIIYGELVIYDESNLSGTQYNCKTVFKYKRYNNRNMPAHLIKYIQIPTNKFYKLAYTYYYYNNTAGNIDDNFNLYCKYLNTTSQVLEGTVPLTNPTNNDDLFARVQIEEINTSLNQYLFSGENIHTAYNNDTLKSLFSTISYDNNNSEALIAFLDKGGKINNAPIDYFKLNFLDSKIIEEQSKYDAEYNLLIAATNNNTTIASYTTLYNDIANINYSSLIPVDNLTLRTGASFVSIFGESKEIDYITDEKVENYNNLANPNFKKSVYVEALN</sequence>
<evidence type="ECO:0000313" key="3">
    <source>
        <dbReference type="EMBL" id="QHU13554.1"/>
    </source>
</evidence>
<dbReference type="InterPro" id="IPR049304">
    <property type="entry name" value="Gly_rich_dom"/>
</dbReference>
<name>A0A6C0KBJ4_9ZZZZ</name>
<accession>A0A6C0KBJ4</accession>
<organism evidence="3">
    <name type="scientific">viral metagenome</name>
    <dbReference type="NCBI Taxonomy" id="1070528"/>
    <lineage>
        <taxon>unclassified sequences</taxon>
        <taxon>metagenomes</taxon>
        <taxon>organismal metagenomes</taxon>
    </lineage>
</organism>
<dbReference type="AlphaFoldDB" id="A0A6C0KBJ4"/>
<reference evidence="3" key="1">
    <citation type="journal article" date="2020" name="Nature">
        <title>Giant virus diversity and host interactions through global metagenomics.</title>
        <authorList>
            <person name="Schulz F."/>
            <person name="Roux S."/>
            <person name="Paez-Espino D."/>
            <person name="Jungbluth S."/>
            <person name="Walsh D.A."/>
            <person name="Denef V.J."/>
            <person name="McMahon K.D."/>
            <person name="Konstantinidis K.T."/>
            <person name="Eloe-Fadrosh E.A."/>
            <person name="Kyrpides N.C."/>
            <person name="Woyke T."/>
        </authorList>
    </citation>
    <scope>NUCLEOTIDE SEQUENCE</scope>
    <source>
        <strain evidence="3">GVMAG-S-1101178-73</strain>
    </source>
</reference>